<name>A0AAV1I7B2_9CHLO</name>
<accession>A0AAV1I7B2</accession>
<comment type="caution">
    <text evidence="2">The sequence shown here is derived from an EMBL/GenBank/DDBJ whole genome shotgun (WGS) entry which is preliminary data.</text>
</comment>
<proteinExistence type="predicted"/>
<dbReference type="AlphaFoldDB" id="A0AAV1I7B2"/>
<dbReference type="EMBL" id="CAUYUE010000007">
    <property type="protein sequence ID" value="CAK0782771.1"/>
    <property type="molecule type" value="Genomic_DNA"/>
</dbReference>
<evidence type="ECO:0000313" key="3">
    <source>
        <dbReference type="Proteomes" id="UP001314263"/>
    </source>
</evidence>
<evidence type="ECO:0000313" key="2">
    <source>
        <dbReference type="EMBL" id="CAK0782771.1"/>
    </source>
</evidence>
<dbReference type="Proteomes" id="UP001314263">
    <property type="component" value="Unassembled WGS sequence"/>
</dbReference>
<feature type="region of interest" description="Disordered" evidence="1">
    <location>
        <begin position="83"/>
        <end position="102"/>
    </location>
</feature>
<sequence length="102" mass="10763">MAWSLVLANNAALFQVKSSLQATRLIADGIYETPRYFEGALNGLAASTQQTSMLKKYASPFPLQEASMRSAPGSGSVKLLAEERSPPSVWGDLAGSLATASN</sequence>
<keyword evidence="3" id="KW-1185">Reference proteome</keyword>
<organism evidence="2 3">
    <name type="scientific">Coccomyxa viridis</name>
    <dbReference type="NCBI Taxonomy" id="1274662"/>
    <lineage>
        <taxon>Eukaryota</taxon>
        <taxon>Viridiplantae</taxon>
        <taxon>Chlorophyta</taxon>
        <taxon>core chlorophytes</taxon>
        <taxon>Trebouxiophyceae</taxon>
        <taxon>Trebouxiophyceae incertae sedis</taxon>
        <taxon>Coccomyxaceae</taxon>
        <taxon>Coccomyxa</taxon>
    </lineage>
</organism>
<protein>
    <submittedName>
        <fullName evidence="2">Uncharacterized protein</fullName>
    </submittedName>
</protein>
<gene>
    <name evidence="2" type="ORF">CVIRNUC_005966</name>
</gene>
<reference evidence="2 3" key="1">
    <citation type="submission" date="2023-10" db="EMBL/GenBank/DDBJ databases">
        <authorList>
            <person name="Maclean D."/>
            <person name="Macfadyen A."/>
        </authorList>
    </citation>
    <scope>NUCLEOTIDE SEQUENCE [LARGE SCALE GENOMIC DNA]</scope>
</reference>
<evidence type="ECO:0000256" key="1">
    <source>
        <dbReference type="SAM" id="MobiDB-lite"/>
    </source>
</evidence>